<dbReference type="InterPro" id="IPR044068">
    <property type="entry name" value="CB"/>
</dbReference>
<dbReference type="InterPro" id="IPR013762">
    <property type="entry name" value="Integrase-like_cat_sf"/>
</dbReference>
<feature type="active site" evidence="11">
    <location>
        <position position="244"/>
    </location>
</feature>
<protein>
    <recommendedName>
        <fullName evidence="3 11">Tyrosine recombinase XerD</fullName>
    </recommendedName>
</protein>
<sequence length="295" mass="33597">MDDLTQQYLDYLIIEKGLSDNSLMSYSADLAQYITFLEKNKIKDPADVDTVFIFAWLIDLSKQGLSAKSRARHLITIRGFYKFLVNEKKIKKNPVKKVEIPKSGLALPKIMTVEEVADLLDVPDIKKPREMRNSAMMEIMYGAGLRVSELISLKLQDINLDANCVRVMGKGSKERLIPIGSPARSITQQWINQGRPALLNKISTPYLFVARAGKPMTRQSFWKIIKKYALIAGISKNITPHTLRHSFATHLLEGGADLRSVQTMLGHSDISTTQIYTHISREYLMKMHQKYHPRH</sequence>
<dbReference type="Pfam" id="PF02899">
    <property type="entry name" value="Phage_int_SAM_1"/>
    <property type="match status" value="1"/>
</dbReference>
<feature type="active site" evidence="11">
    <location>
        <position position="267"/>
    </location>
</feature>
<keyword evidence="15" id="KW-1185">Reference proteome</keyword>
<dbReference type="GO" id="GO:0009037">
    <property type="term" value="F:tyrosine-based site-specific recombinase activity"/>
    <property type="evidence" value="ECO:0007669"/>
    <property type="project" value="UniProtKB-UniRule"/>
</dbReference>
<dbReference type="PROSITE" id="PS51900">
    <property type="entry name" value="CB"/>
    <property type="match status" value="1"/>
</dbReference>
<dbReference type="InterPro" id="IPR011932">
    <property type="entry name" value="Recomb_XerD"/>
</dbReference>
<feature type="active site" evidence="11">
    <location>
        <position position="146"/>
    </location>
</feature>
<dbReference type="EMBL" id="FO203503">
    <property type="protein sequence ID" value="CCK81602.1"/>
    <property type="molecule type" value="Genomic_DNA"/>
</dbReference>
<evidence type="ECO:0000256" key="11">
    <source>
        <dbReference type="HAMAP-Rule" id="MF_01807"/>
    </source>
</evidence>
<dbReference type="NCBIfam" id="NF001399">
    <property type="entry name" value="PRK00283.1"/>
    <property type="match status" value="1"/>
</dbReference>
<keyword evidence="10 11" id="KW-0131">Cell cycle</keyword>
<dbReference type="PANTHER" id="PTHR30349">
    <property type="entry name" value="PHAGE INTEGRASE-RELATED"/>
    <property type="match status" value="1"/>
</dbReference>
<feature type="domain" description="Core-binding (CB)" evidence="13">
    <location>
        <begin position="1"/>
        <end position="85"/>
    </location>
</feature>
<keyword evidence="4 11" id="KW-0963">Cytoplasm</keyword>
<evidence type="ECO:0000256" key="1">
    <source>
        <dbReference type="ARBA" id="ARBA00004496"/>
    </source>
</evidence>
<comment type="subcellular location">
    <subcellularLocation>
        <location evidence="1 11">Cytoplasm</location>
    </subcellularLocation>
</comment>
<dbReference type="GO" id="GO:0006313">
    <property type="term" value="P:DNA transposition"/>
    <property type="evidence" value="ECO:0007669"/>
    <property type="project" value="UniProtKB-UniRule"/>
</dbReference>
<dbReference type="NCBIfam" id="TIGR02225">
    <property type="entry name" value="recomb_XerD"/>
    <property type="match status" value="1"/>
</dbReference>
<evidence type="ECO:0000256" key="6">
    <source>
        <dbReference type="ARBA" id="ARBA00022829"/>
    </source>
</evidence>
<dbReference type="InterPro" id="IPR004107">
    <property type="entry name" value="Integrase_SAM-like_N"/>
</dbReference>
<dbReference type="OrthoDB" id="9801717at2"/>
<dbReference type="SUPFAM" id="SSF56349">
    <property type="entry name" value="DNA breaking-rejoining enzymes"/>
    <property type="match status" value="1"/>
</dbReference>
<feature type="domain" description="Tyr recombinase" evidence="12">
    <location>
        <begin position="106"/>
        <end position="289"/>
    </location>
</feature>
<dbReference type="InterPro" id="IPR050090">
    <property type="entry name" value="Tyrosine_recombinase_XerCD"/>
</dbReference>
<dbReference type="PATRIC" id="fig|651182.5.peg.4066"/>
<reference evidence="14 15" key="1">
    <citation type="journal article" date="2013" name="Environ. Microbiol.">
        <title>Complete genome, catabolic sub-proteomes and key-metabolites of Desulfobacula toluolica Tol2, a marine, aromatic compound-degrading, sulfate-reducing bacterium.</title>
        <authorList>
            <person name="Wohlbrand L."/>
            <person name="Jacob J.H."/>
            <person name="Kube M."/>
            <person name="Mussmann M."/>
            <person name="Jarling R."/>
            <person name="Beck A."/>
            <person name="Amann R."/>
            <person name="Wilkes H."/>
            <person name="Reinhardt R."/>
            <person name="Rabus R."/>
        </authorList>
    </citation>
    <scope>NUCLEOTIDE SEQUENCE [LARGE SCALE GENOMIC DNA]</scope>
    <source>
        <strain evidence="15">DSM 7467 / Tol2</strain>
    </source>
</reference>
<evidence type="ECO:0000256" key="3">
    <source>
        <dbReference type="ARBA" id="ARBA00015810"/>
    </source>
</evidence>
<dbReference type="Proteomes" id="UP000007347">
    <property type="component" value="Chromosome"/>
</dbReference>
<evidence type="ECO:0000313" key="14">
    <source>
        <dbReference type="EMBL" id="CCK81602.1"/>
    </source>
</evidence>
<dbReference type="PANTHER" id="PTHR30349:SF81">
    <property type="entry name" value="TYROSINE RECOMBINASE XERC"/>
    <property type="match status" value="1"/>
</dbReference>
<dbReference type="NCBIfam" id="NF040815">
    <property type="entry name" value="recomb_XerA_Arch"/>
    <property type="match status" value="1"/>
</dbReference>
<dbReference type="InterPro" id="IPR002104">
    <property type="entry name" value="Integrase_catalytic"/>
</dbReference>
<dbReference type="GO" id="GO:0051301">
    <property type="term" value="P:cell division"/>
    <property type="evidence" value="ECO:0007669"/>
    <property type="project" value="UniProtKB-KW"/>
</dbReference>
<comment type="function">
    <text evidence="11">Site-specific tyrosine recombinase, which acts by catalyzing the cutting and rejoining of the recombining DNA molecules. The XerC-XerD complex is essential to convert dimers of the bacterial chromosome into monomers to permit their segregation at cell division. It also contributes to the segregational stability of plasmids.</text>
</comment>
<dbReference type="Pfam" id="PF00589">
    <property type="entry name" value="Phage_integrase"/>
    <property type="match status" value="1"/>
</dbReference>
<evidence type="ECO:0000256" key="9">
    <source>
        <dbReference type="ARBA" id="ARBA00023172"/>
    </source>
</evidence>
<dbReference type="STRING" id="651182.TOL2_C34450"/>
<evidence type="ECO:0000313" key="15">
    <source>
        <dbReference type="Proteomes" id="UP000007347"/>
    </source>
</evidence>
<evidence type="ECO:0000259" key="12">
    <source>
        <dbReference type="PROSITE" id="PS51898"/>
    </source>
</evidence>
<evidence type="ECO:0000256" key="10">
    <source>
        <dbReference type="ARBA" id="ARBA00023306"/>
    </source>
</evidence>
<proteinExistence type="inferred from homology"/>
<feature type="active site" description="O-(3'-phospho-DNA)-tyrosine intermediate" evidence="11">
    <location>
        <position position="276"/>
    </location>
</feature>
<organism evidence="14 15">
    <name type="scientific">Desulfobacula toluolica (strain DSM 7467 / Tol2)</name>
    <dbReference type="NCBI Taxonomy" id="651182"/>
    <lineage>
        <taxon>Bacteria</taxon>
        <taxon>Pseudomonadati</taxon>
        <taxon>Thermodesulfobacteriota</taxon>
        <taxon>Desulfobacteria</taxon>
        <taxon>Desulfobacterales</taxon>
        <taxon>Desulfobacteraceae</taxon>
        <taxon>Desulfobacula</taxon>
    </lineage>
</organism>
<name>K0NRM4_DESTT</name>
<dbReference type="InterPro" id="IPR010998">
    <property type="entry name" value="Integrase_recombinase_N"/>
</dbReference>
<dbReference type="InterPro" id="IPR023009">
    <property type="entry name" value="Tyrosine_recombinase_XerC/XerD"/>
</dbReference>
<feature type="active site" evidence="11">
    <location>
        <position position="241"/>
    </location>
</feature>
<dbReference type="RefSeq" id="WP_014958791.1">
    <property type="nucleotide sequence ID" value="NC_018645.1"/>
</dbReference>
<comment type="subunit">
    <text evidence="11">Forms a cyclic heterotetrameric complex composed of two molecules of XerC and two molecules of XerD.</text>
</comment>
<keyword evidence="5 11" id="KW-0132">Cell division</keyword>
<evidence type="ECO:0000256" key="8">
    <source>
        <dbReference type="ARBA" id="ARBA00023125"/>
    </source>
</evidence>
<dbReference type="HAMAP" id="MF_01808">
    <property type="entry name" value="Recomb_XerC_XerD"/>
    <property type="match status" value="1"/>
</dbReference>
<dbReference type="CDD" id="cd00798">
    <property type="entry name" value="INT_XerDC_C"/>
    <property type="match status" value="1"/>
</dbReference>
<dbReference type="Gene3D" id="1.10.443.10">
    <property type="entry name" value="Intergrase catalytic core"/>
    <property type="match status" value="1"/>
</dbReference>
<evidence type="ECO:0000256" key="4">
    <source>
        <dbReference type="ARBA" id="ARBA00022490"/>
    </source>
</evidence>
<keyword evidence="8 11" id="KW-0238">DNA-binding</keyword>
<accession>K0NRM4</accession>
<dbReference type="AlphaFoldDB" id="K0NRM4"/>
<evidence type="ECO:0000256" key="2">
    <source>
        <dbReference type="ARBA" id="ARBA00010450"/>
    </source>
</evidence>
<evidence type="ECO:0000256" key="7">
    <source>
        <dbReference type="ARBA" id="ARBA00022908"/>
    </source>
</evidence>
<dbReference type="InterPro" id="IPR011010">
    <property type="entry name" value="DNA_brk_join_enz"/>
</dbReference>
<evidence type="ECO:0000256" key="5">
    <source>
        <dbReference type="ARBA" id="ARBA00022618"/>
    </source>
</evidence>
<keyword evidence="6 11" id="KW-0159">Chromosome partition</keyword>
<dbReference type="GO" id="GO:0003677">
    <property type="term" value="F:DNA binding"/>
    <property type="evidence" value="ECO:0007669"/>
    <property type="project" value="UniProtKB-UniRule"/>
</dbReference>
<dbReference type="HAMAP" id="MF_01807">
    <property type="entry name" value="Recomb_XerD"/>
    <property type="match status" value="1"/>
</dbReference>
<keyword evidence="9 11" id="KW-0233">DNA recombination</keyword>
<gene>
    <name evidence="14" type="primary">xerD3</name>
    <name evidence="11" type="synonym">xerD</name>
    <name evidence="14" type="ordered locus">TOL2_C34450</name>
</gene>
<keyword evidence="7 11" id="KW-0229">DNA integration</keyword>
<dbReference type="GO" id="GO:0007059">
    <property type="term" value="P:chromosome segregation"/>
    <property type="evidence" value="ECO:0007669"/>
    <property type="project" value="UniProtKB-UniRule"/>
</dbReference>
<dbReference type="KEGG" id="dto:TOL2_C34450"/>
<dbReference type="GO" id="GO:0005737">
    <property type="term" value="C:cytoplasm"/>
    <property type="evidence" value="ECO:0007669"/>
    <property type="project" value="UniProtKB-SubCell"/>
</dbReference>
<dbReference type="HOGENOM" id="CLU_027562_9_6_7"/>
<evidence type="ECO:0000259" key="13">
    <source>
        <dbReference type="PROSITE" id="PS51900"/>
    </source>
</evidence>
<comment type="similarity">
    <text evidence="2 11">Belongs to the 'phage' integrase family. XerD subfamily.</text>
</comment>
<feature type="active site" evidence="11">
    <location>
        <position position="170"/>
    </location>
</feature>
<dbReference type="PROSITE" id="PS51898">
    <property type="entry name" value="TYR_RECOMBINASE"/>
    <property type="match status" value="1"/>
</dbReference>
<dbReference type="Gene3D" id="1.10.150.130">
    <property type="match status" value="1"/>
</dbReference>